<reference evidence="4 6" key="2">
    <citation type="submission" date="2019-08" db="EMBL/GenBank/DDBJ databases">
        <title>Deep-cultivation of Planctomycetes and their phenomic and genomic characterization uncovers novel biology.</title>
        <authorList>
            <person name="Wiegand S."/>
            <person name="Jogler M."/>
            <person name="Boedeker C."/>
            <person name="Pinto D."/>
            <person name="Vollmers J."/>
            <person name="Rivas-Marin E."/>
            <person name="Kohn T."/>
            <person name="Peeters S.H."/>
            <person name="Heuer A."/>
            <person name="Rast P."/>
            <person name="Oberbeckmann S."/>
            <person name="Bunk B."/>
            <person name="Jeske O."/>
            <person name="Meyerdierks A."/>
            <person name="Storesund J.E."/>
            <person name="Kallscheuer N."/>
            <person name="Luecker S."/>
            <person name="Lage O.M."/>
            <person name="Pohl T."/>
            <person name="Merkel B.J."/>
            <person name="Hornburger P."/>
            <person name="Mueller R.-W."/>
            <person name="Bruemmer F."/>
            <person name="Labrenz M."/>
            <person name="Spormann A.M."/>
            <person name="Op den Camp H."/>
            <person name="Overmann J."/>
            <person name="Amann R."/>
            <person name="Jetten M.S.M."/>
            <person name="Mascher T."/>
            <person name="Medema M.H."/>
            <person name="Devos D.P."/>
            <person name="Kaster A.-K."/>
            <person name="Ovreas L."/>
            <person name="Rohde M."/>
            <person name="Galperin M.Y."/>
            <person name="Jogler C."/>
        </authorList>
    </citation>
    <scope>NUCLEOTIDE SEQUENCE [LARGE SCALE GENOMIC DNA]</scope>
    <source>
        <strain evidence="4 6">DSM 8797</strain>
    </source>
</reference>
<keyword evidence="1" id="KW-0812">Transmembrane</keyword>
<name>A0A3D3R6S9_9PLAN</name>
<evidence type="ECO:0000259" key="2">
    <source>
        <dbReference type="PROSITE" id="PS50076"/>
    </source>
</evidence>
<dbReference type="InterPro" id="IPR001623">
    <property type="entry name" value="DnaJ_domain"/>
</dbReference>
<dbReference type="PROSITE" id="PS50076">
    <property type="entry name" value="DNAJ_2"/>
    <property type="match status" value="1"/>
</dbReference>
<dbReference type="Proteomes" id="UP000322887">
    <property type="component" value="Chromosome"/>
</dbReference>
<accession>A0A3D3R6S9</accession>
<evidence type="ECO:0000313" key="6">
    <source>
        <dbReference type="Proteomes" id="UP000322887"/>
    </source>
</evidence>
<sequence length="555" mass="65036">MSDSGDPQWDLLPDQPEPFFGLSGEYDVRDLKRSYNALIRKFKPEKFPEEFQKIRAAYERLDDALRYGETSQTSPGTSDLQFNWAELLQEQLEPEPTTVPLQPPTDANADHEHAEPVFLSDEQPLHERVRTERLQDLYQELKTLPVKTPYEYYALAFLSDFLDSHSQSFPMWLLKGLKAHPDDQALFELLHQYFVTCDSLEGLEELLVNTSRVVRSDRFYYLTENAWDRLLRESPFLAFRHTLAACEENLLDYRVDHLLVFYIHILKAALWKADRVWLASTFSLIETNLRRLPPWLEYEFHFLELIRVYQRERELFLTGGPLRAIIDQTIQDYCTQSEQQADQSFLECQQLLVSQRNELLEEFDLTRTECETIQMLWEKIAEDVFERINTGFHDSFPETLEQRTKQLVAQLSEEDSGADYRRSVKIPRLGFLLFLAVSVMISLLGLVFKGDAINGPFLILGCLLLLNGVVFVISSIISEHVVRAFYLSWWRQNLMQFYQSDWVPLVALALQLKQLKQKQFRKNKAYNLDEVAIFMLHDVSLYFYTTAQRLLTACE</sequence>
<feature type="transmembrane region" description="Helical" evidence="1">
    <location>
        <begin position="429"/>
        <end position="448"/>
    </location>
</feature>
<proteinExistence type="predicted"/>
<evidence type="ECO:0000313" key="3">
    <source>
        <dbReference type="EMBL" id="HCO23330.1"/>
    </source>
</evidence>
<dbReference type="SUPFAM" id="SSF46565">
    <property type="entry name" value="Chaperone J-domain"/>
    <property type="match status" value="1"/>
</dbReference>
<dbReference type="RefSeq" id="WP_002648129.1">
    <property type="nucleotide sequence ID" value="NZ_CP036353.1"/>
</dbReference>
<reference evidence="3 5" key="1">
    <citation type="journal article" date="2018" name="Nat. Biotechnol.">
        <title>A standardized bacterial taxonomy based on genome phylogeny substantially revises the tree of life.</title>
        <authorList>
            <person name="Parks D.H."/>
            <person name="Chuvochina M."/>
            <person name="Waite D.W."/>
            <person name="Rinke C."/>
            <person name="Skarshewski A."/>
            <person name="Chaumeil P.A."/>
            <person name="Hugenholtz P."/>
        </authorList>
    </citation>
    <scope>NUCLEOTIDE SEQUENCE [LARGE SCALE GENOMIC DNA]</scope>
    <source>
        <strain evidence="3">UBA9375</strain>
    </source>
</reference>
<dbReference type="CDD" id="cd06257">
    <property type="entry name" value="DnaJ"/>
    <property type="match status" value="1"/>
</dbReference>
<dbReference type="AlphaFoldDB" id="A0A3D3R6S9"/>
<keyword evidence="6" id="KW-1185">Reference proteome</keyword>
<dbReference type="Proteomes" id="UP000263642">
    <property type="component" value="Unassembled WGS sequence"/>
</dbReference>
<keyword evidence="1" id="KW-0472">Membrane</keyword>
<dbReference type="GeneID" id="98644768"/>
<feature type="transmembrane region" description="Helical" evidence="1">
    <location>
        <begin position="457"/>
        <end position="477"/>
    </location>
</feature>
<evidence type="ECO:0000313" key="5">
    <source>
        <dbReference type="Proteomes" id="UP000263642"/>
    </source>
</evidence>
<evidence type="ECO:0000313" key="4">
    <source>
        <dbReference type="EMBL" id="QEG14230.1"/>
    </source>
</evidence>
<evidence type="ECO:0000256" key="1">
    <source>
        <dbReference type="SAM" id="Phobius"/>
    </source>
</evidence>
<accession>A0A517X472</accession>
<dbReference type="EMBL" id="CP042910">
    <property type="protein sequence ID" value="QEG14230.1"/>
    <property type="molecule type" value="Genomic_DNA"/>
</dbReference>
<protein>
    <submittedName>
        <fullName evidence="3">J domain-containing protein</fullName>
    </submittedName>
</protein>
<keyword evidence="1" id="KW-1133">Transmembrane helix</keyword>
<dbReference type="EMBL" id="DQAY01000056">
    <property type="protein sequence ID" value="HCO23330.1"/>
    <property type="molecule type" value="Genomic_DNA"/>
</dbReference>
<feature type="domain" description="J" evidence="2">
    <location>
        <begin position="15"/>
        <end position="66"/>
    </location>
</feature>
<organism evidence="3 5">
    <name type="scientific">Gimesia maris</name>
    <dbReference type="NCBI Taxonomy" id="122"/>
    <lineage>
        <taxon>Bacteria</taxon>
        <taxon>Pseudomonadati</taxon>
        <taxon>Planctomycetota</taxon>
        <taxon>Planctomycetia</taxon>
        <taxon>Planctomycetales</taxon>
        <taxon>Planctomycetaceae</taxon>
        <taxon>Gimesia</taxon>
    </lineage>
</organism>
<gene>
    <name evidence="3" type="ORF">DIT97_09845</name>
    <name evidence="4" type="ORF">GmarT_00630</name>
</gene>
<dbReference type="InterPro" id="IPR036869">
    <property type="entry name" value="J_dom_sf"/>
</dbReference>